<accession>A0ABD3LXI8</accession>
<dbReference type="Proteomes" id="UP001634007">
    <property type="component" value="Unassembled WGS sequence"/>
</dbReference>
<protein>
    <submittedName>
        <fullName evidence="1">Uncharacterized protein</fullName>
    </submittedName>
</protein>
<dbReference type="AlphaFoldDB" id="A0ABD3LXI8"/>
<evidence type="ECO:0000313" key="2">
    <source>
        <dbReference type="Proteomes" id="UP001634007"/>
    </source>
</evidence>
<comment type="caution">
    <text evidence="1">The sequence shown here is derived from an EMBL/GenBank/DDBJ whole genome shotgun (WGS) entry which is preliminary data.</text>
</comment>
<proteinExistence type="predicted"/>
<name>A0ABD3LXI8_EUCGL</name>
<reference evidence="1 2" key="1">
    <citation type="submission" date="2024-11" db="EMBL/GenBank/DDBJ databases">
        <title>Chromosome-level genome assembly of Eucalyptus globulus Labill. provides insights into its genome evolution.</title>
        <authorList>
            <person name="Li X."/>
        </authorList>
    </citation>
    <scope>NUCLEOTIDE SEQUENCE [LARGE SCALE GENOMIC DNA]</scope>
    <source>
        <strain evidence="1">CL2024</strain>
        <tissue evidence="1">Fresh tender leaves</tissue>
    </source>
</reference>
<dbReference type="EMBL" id="JBJKBG010000001">
    <property type="protein sequence ID" value="KAL3754521.1"/>
    <property type="molecule type" value="Genomic_DNA"/>
</dbReference>
<keyword evidence="2" id="KW-1185">Reference proteome</keyword>
<sequence length="176" mass="20242">MKIPVKWEEGRRRKEIIRKDVDHLDLMEVLTQSAMALEEFIWLTLLNRITFNLFVEALHEKGLRDDTTCIVIYILPQDKPMASLPPPKKPGKGVFKSMFCKKSSESSSQIDQEYIEPDVVEELYEDGSTMLSERLDTKYPLCNMFRLFMCAVCQVELKPGEDISIHAGSSNPGKER</sequence>
<evidence type="ECO:0000313" key="1">
    <source>
        <dbReference type="EMBL" id="KAL3754521.1"/>
    </source>
</evidence>
<gene>
    <name evidence="1" type="ORF">ACJRO7_001717</name>
</gene>
<organism evidence="1 2">
    <name type="scientific">Eucalyptus globulus</name>
    <name type="common">Tasmanian blue gum</name>
    <dbReference type="NCBI Taxonomy" id="34317"/>
    <lineage>
        <taxon>Eukaryota</taxon>
        <taxon>Viridiplantae</taxon>
        <taxon>Streptophyta</taxon>
        <taxon>Embryophyta</taxon>
        <taxon>Tracheophyta</taxon>
        <taxon>Spermatophyta</taxon>
        <taxon>Magnoliopsida</taxon>
        <taxon>eudicotyledons</taxon>
        <taxon>Gunneridae</taxon>
        <taxon>Pentapetalae</taxon>
        <taxon>rosids</taxon>
        <taxon>malvids</taxon>
        <taxon>Myrtales</taxon>
        <taxon>Myrtaceae</taxon>
        <taxon>Myrtoideae</taxon>
        <taxon>Eucalypteae</taxon>
        <taxon>Eucalyptus</taxon>
    </lineage>
</organism>